<evidence type="ECO:0000313" key="10">
    <source>
        <dbReference type="Proteomes" id="UP000651977"/>
    </source>
</evidence>
<feature type="modified residue" description="4-aspartylphosphate" evidence="6">
    <location>
        <position position="58"/>
    </location>
</feature>
<dbReference type="SMART" id="SM00421">
    <property type="entry name" value="HTH_LUXR"/>
    <property type="match status" value="1"/>
</dbReference>
<reference evidence="10" key="1">
    <citation type="journal article" date="2019" name="Int. J. Syst. Evol. Microbiol.">
        <title>The Global Catalogue of Microorganisms (GCM) 10K type strain sequencing project: providing services to taxonomists for standard genome sequencing and annotation.</title>
        <authorList>
            <consortium name="The Broad Institute Genomics Platform"/>
            <consortium name="The Broad Institute Genome Sequencing Center for Infectious Disease"/>
            <person name="Wu L."/>
            <person name="Ma J."/>
        </authorList>
    </citation>
    <scope>NUCLEOTIDE SEQUENCE [LARGE SCALE GENOMIC DNA]</scope>
    <source>
        <strain evidence="10">CGMCC 1.10131</strain>
    </source>
</reference>
<keyword evidence="5" id="KW-0804">Transcription</keyword>
<dbReference type="PROSITE" id="PS50043">
    <property type="entry name" value="HTH_LUXR_2"/>
    <property type="match status" value="1"/>
</dbReference>
<protein>
    <submittedName>
        <fullName evidence="9">DNA-binding response regulator</fullName>
    </submittedName>
</protein>
<dbReference type="GO" id="GO:0003677">
    <property type="term" value="F:DNA binding"/>
    <property type="evidence" value="ECO:0007669"/>
    <property type="project" value="UniProtKB-KW"/>
</dbReference>
<keyword evidence="10" id="KW-1185">Reference proteome</keyword>
<feature type="domain" description="HTH luxR-type" evidence="7">
    <location>
        <begin position="234"/>
        <end position="299"/>
    </location>
</feature>
<dbReference type="SUPFAM" id="SSF46894">
    <property type="entry name" value="C-terminal effector domain of the bipartite response regulators"/>
    <property type="match status" value="1"/>
</dbReference>
<comment type="caution">
    <text evidence="9">The sequence shown here is derived from an EMBL/GenBank/DDBJ whole genome shotgun (WGS) entry which is preliminary data.</text>
</comment>
<dbReference type="Gene3D" id="3.40.50.2300">
    <property type="match status" value="1"/>
</dbReference>
<dbReference type="EMBL" id="BMDY01000007">
    <property type="protein sequence ID" value="GGB02745.1"/>
    <property type="molecule type" value="Genomic_DNA"/>
</dbReference>
<evidence type="ECO:0000256" key="6">
    <source>
        <dbReference type="PROSITE-ProRule" id="PRU00169"/>
    </source>
</evidence>
<keyword evidence="4 9" id="KW-0238">DNA-binding</keyword>
<proteinExistence type="predicted"/>
<dbReference type="InterPro" id="IPR036388">
    <property type="entry name" value="WH-like_DNA-bd_sf"/>
</dbReference>
<dbReference type="InterPro" id="IPR000792">
    <property type="entry name" value="Tscrpt_reg_LuxR_C"/>
</dbReference>
<evidence type="ECO:0000256" key="3">
    <source>
        <dbReference type="ARBA" id="ARBA00023015"/>
    </source>
</evidence>
<keyword evidence="3" id="KW-0805">Transcription regulation</keyword>
<dbReference type="SUPFAM" id="SSF52172">
    <property type="entry name" value="CheY-like"/>
    <property type="match status" value="1"/>
</dbReference>
<evidence type="ECO:0000256" key="5">
    <source>
        <dbReference type="ARBA" id="ARBA00023163"/>
    </source>
</evidence>
<evidence type="ECO:0000256" key="1">
    <source>
        <dbReference type="ARBA" id="ARBA00022553"/>
    </source>
</evidence>
<dbReference type="PANTHER" id="PTHR48111">
    <property type="entry name" value="REGULATOR OF RPOS"/>
    <property type="match status" value="1"/>
</dbReference>
<sequence>MNALDSKGIVLVVDDSAESVGMLNTALIEQGYTVLIAMDGQQALNITERITPDLVLMDALMPNMDGFEACQLLKDNDELSDLPIIFMTGLSDSESVIKGLESGGVDYLNKPIKLDELFARIKVHLNNARLTRSVRGALDEIGQATLTFTSSGGIAWMSSKSKQLLSAIHIDDAEVSAKFTQQIQRWLNNAPSKHSSLALQHFAKPFQLKYLGQSSPGEHLLRLVDNDEQSIRESLRQRFSLTERESEVVFWLARGKTNREIAQILSMSPRTVNKHLEAIFQKLEVDNRTSATALCLEYLNDH</sequence>
<dbReference type="SMART" id="SM00448">
    <property type="entry name" value="REC"/>
    <property type="match status" value="1"/>
</dbReference>
<dbReference type="PROSITE" id="PS50110">
    <property type="entry name" value="RESPONSE_REGULATORY"/>
    <property type="match status" value="1"/>
</dbReference>
<evidence type="ECO:0000259" key="7">
    <source>
        <dbReference type="PROSITE" id="PS50043"/>
    </source>
</evidence>
<gene>
    <name evidence="9" type="ORF">GCM10007414_15120</name>
</gene>
<keyword evidence="1 6" id="KW-0597">Phosphoprotein</keyword>
<dbReference type="PROSITE" id="PS00622">
    <property type="entry name" value="HTH_LUXR_1"/>
    <property type="match status" value="1"/>
</dbReference>
<feature type="domain" description="Response regulatory" evidence="8">
    <location>
        <begin position="9"/>
        <end position="125"/>
    </location>
</feature>
<dbReference type="RefSeq" id="WP_055734393.1">
    <property type="nucleotide sequence ID" value="NZ_BMDY01000007.1"/>
</dbReference>
<evidence type="ECO:0000256" key="2">
    <source>
        <dbReference type="ARBA" id="ARBA00023012"/>
    </source>
</evidence>
<evidence type="ECO:0000259" key="8">
    <source>
        <dbReference type="PROSITE" id="PS50110"/>
    </source>
</evidence>
<evidence type="ECO:0000256" key="4">
    <source>
        <dbReference type="ARBA" id="ARBA00023125"/>
    </source>
</evidence>
<evidence type="ECO:0000313" key="9">
    <source>
        <dbReference type="EMBL" id="GGB02745.1"/>
    </source>
</evidence>
<dbReference type="InterPro" id="IPR001789">
    <property type="entry name" value="Sig_transdc_resp-reg_receiver"/>
</dbReference>
<name>A0ABQ1HZS5_9ALTE</name>
<dbReference type="Pfam" id="PF00072">
    <property type="entry name" value="Response_reg"/>
    <property type="match status" value="1"/>
</dbReference>
<dbReference type="InterPro" id="IPR016032">
    <property type="entry name" value="Sig_transdc_resp-reg_C-effctor"/>
</dbReference>
<keyword evidence="2" id="KW-0902">Two-component regulatory system</keyword>
<dbReference type="Pfam" id="PF00196">
    <property type="entry name" value="GerE"/>
    <property type="match status" value="1"/>
</dbReference>
<dbReference type="Gene3D" id="1.10.10.10">
    <property type="entry name" value="Winged helix-like DNA-binding domain superfamily/Winged helix DNA-binding domain"/>
    <property type="match status" value="1"/>
</dbReference>
<dbReference type="InterPro" id="IPR011006">
    <property type="entry name" value="CheY-like_superfamily"/>
</dbReference>
<dbReference type="Proteomes" id="UP000651977">
    <property type="component" value="Unassembled WGS sequence"/>
</dbReference>
<organism evidence="9 10">
    <name type="scientific">Agarivorans gilvus</name>
    <dbReference type="NCBI Taxonomy" id="680279"/>
    <lineage>
        <taxon>Bacteria</taxon>
        <taxon>Pseudomonadati</taxon>
        <taxon>Pseudomonadota</taxon>
        <taxon>Gammaproteobacteria</taxon>
        <taxon>Alteromonadales</taxon>
        <taxon>Alteromonadaceae</taxon>
        <taxon>Agarivorans</taxon>
    </lineage>
</organism>
<accession>A0ABQ1HZS5</accession>
<dbReference type="CDD" id="cd06170">
    <property type="entry name" value="LuxR_C_like"/>
    <property type="match status" value="1"/>
</dbReference>
<dbReference type="InterPro" id="IPR039420">
    <property type="entry name" value="WalR-like"/>
</dbReference>
<dbReference type="PANTHER" id="PTHR48111:SF1">
    <property type="entry name" value="TWO-COMPONENT RESPONSE REGULATOR ORR33"/>
    <property type="match status" value="1"/>
</dbReference>
<dbReference type="PRINTS" id="PR00038">
    <property type="entry name" value="HTHLUXR"/>
</dbReference>